<proteinExistence type="predicted"/>
<dbReference type="EMBL" id="QFKX01000002">
    <property type="protein sequence ID" value="PWH06781.1"/>
    <property type="molecule type" value="Genomic_DNA"/>
</dbReference>
<gene>
    <name evidence="2" type="ORF">DEO23_07650</name>
</gene>
<name>A0A2U2RLR9_9MICO</name>
<organism evidence="2 3">
    <name type="scientific">Brachybacterium endophyticum</name>
    <dbReference type="NCBI Taxonomy" id="2182385"/>
    <lineage>
        <taxon>Bacteria</taxon>
        <taxon>Bacillati</taxon>
        <taxon>Actinomycetota</taxon>
        <taxon>Actinomycetes</taxon>
        <taxon>Micrococcales</taxon>
        <taxon>Dermabacteraceae</taxon>
        <taxon>Brachybacterium</taxon>
    </lineage>
</organism>
<keyword evidence="3" id="KW-1185">Reference proteome</keyword>
<evidence type="ECO:0000259" key="1">
    <source>
        <dbReference type="Pfam" id="PF18726"/>
    </source>
</evidence>
<evidence type="ECO:0000313" key="3">
    <source>
        <dbReference type="Proteomes" id="UP000245590"/>
    </source>
</evidence>
<dbReference type="OrthoDB" id="4793372at2"/>
<feature type="domain" description="SAV-6107-like HEPN" evidence="1">
    <location>
        <begin position="37"/>
        <end position="99"/>
    </location>
</feature>
<comment type="caution">
    <text evidence="2">The sequence shown here is derived from an EMBL/GenBank/DDBJ whole genome shotgun (WGS) entry which is preliminary data.</text>
</comment>
<reference evidence="2 3" key="1">
    <citation type="submission" date="2018-05" db="EMBL/GenBank/DDBJ databases">
        <title>Brachybacterium sp. M1HQ-2T, whole genome shotgun sequence.</title>
        <authorList>
            <person name="Tuo L."/>
        </authorList>
    </citation>
    <scope>NUCLEOTIDE SEQUENCE [LARGE SCALE GENOMIC DNA]</scope>
    <source>
        <strain evidence="2 3">M1HQ-2</strain>
    </source>
</reference>
<dbReference type="Pfam" id="PF18726">
    <property type="entry name" value="HEPN_SAV_6107"/>
    <property type="match status" value="1"/>
</dbReference>
<dbReference type="AlphaFoldDB" id="A0A2U2RLR9"/>
<sequence>MTMTTHTAELLHLDQDLAALETAQALLSRARDIEHGDPRGSYELVHRAALRTAGVLVTRANRTRRRKLPLNVWTALDRMGGERRRWAESAARFVVERDRLDRDSRAIPDPYLLALHRESTSERIDQVRRELLDSLAPSEAVALAG</sequence>
<dbReference type="Proteomes" id="UP000245590">
    <property type="component" value="Unassembled WGS sequence"/>
</dbReference>
<protein>
    <recommendedName>
        <fullName evidence="1">SAV-6107-like HEPN domain-containing protein</fullName>
    </recommendedName>
</protein>
<dbReference type="InterPro" id="IPR040891">
    <property type="entry name" value="HEPN_SAV_6107"/>
</dbReference>
<accession>A0A2U2RLR9</accession>
<evidence type="ECO:0000313" key="2">
    <source>
        <dbReference type="EMBL" id="PWH06781.1"/>
    </source>
</evidence>